<dbReference type="AlphaFoldDB" id="B6WSC9"/>
<reference evidence="1 2" key="1">
    <citation type="submission" date="2008-10" db="EMBL/GenBank/DDBJ databases">
        <title>Draft genome sequence of Desulvovibrio piger (ATCC 29098).</title>
        <authorList>
            <person name="Sudarsanam P."/>
            <person name="Ley R."/>
            <person name="Guruge J."/>
            <person name="Turnbaugh P.J."/>
            <person name="Mahowald M."/>
            <person name="Liep D."/>
            <person name="Gordon J."/>
        </authorList>
    </citation>
    <scope>NUCLEOTIDE SEQUENCE [LARGE SCALE GENOMIC DNA]</scope>
    <source>
        <strain evidence="1 2">ATCC 29098</strain>
    </source>
</reference>
<accession>B6WSC9</accession>
<proteinExistence type="predicted"/>
<dbReference type="Proteomes" id="UP000003676">
    <property type="component" value="Unassembled WGS sequence"/>
</dbReference>
<reference evidence="1 2" key="2">
    <citation type="submission" date="2008-10" db="EMBL/GenBank/DDBJ databases">
        <authorList>
            <person name="Fulton L."/>
            <person name="Clifton S."/>
            <person name="Fulton B."/>
            <person name="Xu J."/>
            <person name="Minx P."/>
            <person name="Pepin K.H."/>
            <person name="Johnson M."/>
            <person name="Bhonagiri V."/>
            <person name="Nash W.E."/>
            <person name="Mardis E.R."/>
            <person name="Wilson R.K."/>
        </authorList>
    </citation>
    <scope>NUCLEOTIDE SEQUENCE [LARGE SCALE GENOMIC DNA]</scope>
    <source>
        <strain evidence="1 2">ATCC 29098</strain>
    </source>
</reference>
<evidence type="ECO:0000313" key="1">
    <source>
        <dbReference type="EMBL" id="EEB34084.1"/>
    </source>
</evidence>
<comment type="caution">
    <text evidence="1">The sequence shown here is derived from an EMBL/GenBank/DDBJ whole genome shotgun (WGS) entry which is preliminary data.</text>
</comment>
<name>B6WSC9_9BACT</name>
<gene>
    <name evidence="1" type="ORF">DESPIG_01051</name>
</gene>
<dbReference type="EMBL" id="ABXU01000027">
    <property type="protein sequence ID" value="EEB34084.1"/>
    <property type="molecule type" value="Genomic_DNA"/>
</dbReference>
<evidence type="ECO:0000313" key="2">
    <source>
        <dbReference type="Proteomes" id="UP000003676"/>
    </source>
</evidence>
<sequence length="43" mass="4293">MAGGRGKGRSHPACGQKRLCFCPVPSGGIKKGTAAAVPLRSLA</sequence>
<protein>
    <submittedName>
        <fullName evidence="1">Uncharacterized protein</fullName>
    </submittedName>
</protein>
<dbReference type="HOGENOM" id="CLU_3232716_0_0_7"/>
<organism evidence="1 2">
    <name type="scientific">Desulfovibrio piger ATCC 29098</name>
    <dbReference type="NCBI Taxonomy" id="411464"/>
    <lineage>
        <taxon>Bacteria</taxon>
        <taxon>Pseudomonadati</taxon>
        <taxon>Thermodesulfobacteriota</taxon>
        <taxon>Desulfovibrionia</taxon>
        <taxon>Desulfovibrionales</taxon>
        <taxon>Desulfovibrionaceae</taxon>
        <taxon>Desulfovibrio</taxon>
    </lineage>
</organism>